<protein>
    <submittedName>
        <fullName evidence="9">ABC transporter permease</fullName>
    </submittedName>
</protein>
<dbReference type="GO" id="GO:0044874">
    <property type="term" value="P:lipoprotein localization to outer membrane"/>
    <property type="evidence" value="ECO:0007669"/>
    <property type="project" value="TreeGrafter"/>
</dbReference>
<gene>
    <name evidence="9" type="ORF">HT576_13710</name>
</gene>
<evidence type="ECO:0000256" key="2">
    <source>
        <dbReference type="ARBA" id="ARBA00022475"/>
    </source>
</evidence>
<organism evidence="9 10">
    <name type="scientific">Haloterrigena gelatinilytica</name>
    <dbReference type="NCBI Taxonomy" id="2741724"/>
    <lineage>
        <taxon>Archaea</taxon>
        <taxon>Methanobacteriati</taxon>
        <taxon>Methanobacteriota</taxon>
        <taxon>Stenosarchaea group</taxon>
        <taxon>Halobacteria</taxon>
        <taxon>Halobacteriales</taxon>
        <taxon>Natrialbaceae</taxon>
        <taxon>Haloterrigena</taxon>
    </lineage>
</organism>
<feature type="transmembrane region" description="Helical" evidence="7">
    <location>
        <begin position="390"/>
        <end position="414"/>
    </location>
</feature>
<sequence>MAGDDRFETTTAGSRRARWWGVVTVSVVRLWKRATGTRSRRLAATTAAVALTIALLIVVTGIALGLADGATVDQDDADVRVAPAESDSLAAVDGVEKSQLGEANARAERIRNRDGVGHASPVLVEPVALESADGESKRILLVGVVPDGASRTVAGLPTDELESGDPHYADGSYDGPRRGEIVLSAAAADRLEAEVGDELTPGGEQLPDGAAPSSTIAAVETAGDGETETPVGLIHLSELQALTGASDGELADQVLVWGDDAAAESAAADAYPEATVQSVDRTNPATLFEDELAFATSLLALIVGVAICASFVATTMGMTVNEDRRTLAVLESVGFTTRSRLAIVAVSTLLTTLGGALVGVALGAGGIYAVNRIASATVAPGAVAELHPLFVPYAVAVALVAGLVAVPYPLVVAARTSVLTEVGR</sequence>
<dbReference type="Proteomes" id="UP000728647">
    <property type="component" value="Unassembled WGS sequence"/>
</dbReference>
<keyword evidence="4 7" id="KW-1133">Transmembrane helix</keyword>
<dbReference type="EMBL" id="JABURA010000001">
    <property type="protein sequence ID" value="NUB92073.1"/>
    <property type="molecule type" value="Genomic_DNA"/>
</dbReference>
<reference evidence="9" key="1">
    <citation type="submission" date="2020-06" db="EMBL/GenBank/DDBJ databases">
        <title>Haloterrigena sp. nov., an extremely halophilic archaeon isolated from a saline sediment.</title>
        <authorList>
            <person name="Liu B.-B."/>
        </authorList>
    </citation>
    <scope>NUCLEOTIDE SEQUENCE</scope>
    <source>
        <strain evidence="9">SYSU A121-1</strain>
    </source>
</reference>
<evidence type="ECO:0000256" key="6">
    <source>
        <dbReference type="SAM" id="MobiDB-lite"/>
    </source>
</evidence>
<feature type="transmembrane region" description="Helical" evidence="7">
    <location>
        <begin position="42"/>
        <end position="67"/>
    </location>
</feature>
<keyword evidence="5 7" id="KW-0472">Membrane</keyword>
<dbReference type="InterPro" id="IPR051447">
    <property type="entry name" value="Lipoprotein-release_system"/>
</dbReference>
<feature type="domain" description="ABC3 transporter permease C-terminal" evidence="8">
    <location>
        <begin position="299"/>
        <end position="417"/>
    </location>
</feature>
<dbReference type="RefSeq" id="WP_174702328.1">
    <property type="nucleotide sequence ID" value="NZ_JABURA010000001.1"/>
</dbReference>
<keyword evidence="3 7" id="KW-0812">Transmembrane</keyword>
<comment type="caution">
    <text evidence="9">The sequence shown here is derived from an EMBL/GenBank/DDBJ whole genome shotgun (WGS) entry which is preliminary data.</text>
</comment>
<dbReference type="PANTHER" id="PTHR30489:SF0">
    <property type="entry name" value="LIPOPROTEIN-RELEASING SYSTEM TRANSMEMBRANE PROTEIN LOLE"/>
    <property type="match status" value="1"/>
</dbReference>
<dbReference type="InterPro" id="IPR003838">
    <property type="entry name" value="ABC3_permease_C"/>
</dbReference>
<evidence type="ECO:0000313" key="10">
    <source>
        <dbReference type="Proteomes" id="UP000728647"/>
    </source>
</evidence>
<feature type="transmembrane region" description="Helical" evidence="7">
    <location>
        <begin position="292"/>
        <end position="320"/>
    </location>
</feature>
<feature type="transmembrane region" description="Helical" evidence="7">
    <location>
        <begin position="341"/>
        <end position="370"/>
    </location>
</feature>
<comment type="subcellular location">
    <subcellularLocation>
        <location evidence="1">Cell membrane</location>
        <topology evidence="1">Multi-pass membrane protein</topology>
    </subcellularLocation>
</comment>
<evidence type="ECO:0000256" key="1">
    <source>
        <dbReference type="ARBA" id="ARBA00004651"/>
    </source>
</evidence>
<accession>A0A8J8GMW2</accession>
<evidence type="ECO:0000256" key="3">
    <source>
        <dbReference type="ARBA" id="ARBA00022692"/>
    </source>
</evidence>
<evidence type="ECO:0000259" key="8">
    <source>
        <dbReference type="Pfam" id="PF02687"/>
    </source>
</evidence>
<feature type="region of interest" description="Disordered" evidence="6">
    <location>
        <begin position="156"/>
        <end position="175"/>
    </location>
</feature>
<dbReference type="GO" id="GO:0098797">
    <property type="term" value="C:plasma membrane protein complex"/>
    <property type="evidence" value="ECO:0007669"/>
    <property type="project" value="TreeGrafter"/>
</dbReference>
<evidence type="ECO:0000313" key="9">
    <source>
        <dbReference type="EMBL" id="NUB92073.1"/>
    </source>
</evidence>
<evidence type="ECO:0000256" key="7">
    <source>
        <dbReference type="SAM" id="Phobius"/>
    </source>
</evidence>
<dbReference type="Pfam" id="PF02687">
    <property type="entry name" value="FtsX"/>
    <property type="match status" value="1"/>
</dbReference>
<evidence type="ECO:0000256" key="4">
    <source>
        <dbReference type="ARBA" id="ARBA00022989"/>
    </source>
</evidence>
<keyword evidence="2" id="KW-1003">Cell membrane</keyword>
<dbReference type="OrthoDB" id="170372at2157"/>
<dbReference type="PANTHER" id="PTHR30489">
    <property type="entry name" value="LIPOPROTEIN-RELEASING SYSTEM TRANSMEMBRANE PROTEIN LOLE"/>
    <property type="match status" value="1"/>
</dbReference>
<dbReference type="AlphaFoldDB" id="A0A8J8GMW2"/>
<evidence type="ECO:0000256" key="5">
    <source>
        <dbReference type="ARBA" id="ARBA00023136"/>
    </source>
</evidence>
<proteinExistence type="predicted"/>
<name>A0A8J8GMW2_9EURY</name>